<keyword evidence="3" id="KW-1185">Reference proteome</keyword>
<feature type="region of interest" description="Disordered" evidence="1">
    <location>
        <begin position="1"/>
        <end position="21"/>
    </location>
</feature>
<dbReference type="HOGENOM" id="CLU_1404400_0_0_1"/>
<accession>A0A0D3HAL4</accession>
<evidence type="ECO:0000313" key="2">
    <source>
        <dbReference type="EnsemblPlants" id="OBART10G00710.2"/>
    </source>
</evidence>
<protein>
    <submittedName>
        <fullName evidence="2">Uncharacterized protein</fullName>
    </submittedName>
</protein>
<dbReference type="Proteomes" id="UP000026960">
    <property type="component" value="Chromosome 10"/>
</dbReference>
<proteinExistence type="predicted"/>
<evidence type="ECO:0000313" key="3">
    <source>
        <dbReference type="Proteomes" id="UP000026960"/>
    </source>
</evidence>
<evidence type="ECO:0000256" key="1">
    <source>
        <dbReference type="SAM" id="MobiDB-lite"/>
    </source>
</evidence>
<organism evidence="2">
    <name type="scientific">Oryza barthii</name>
    <dbReference type="NCBI Taxonomy" id="65489"/>
    <lineage>
        <taxon>Eukaryota</taxon>
        <taxon>Viridiplantae</taxon>
        <taxon>Streptophyta</taxon>
        <taxon>Embryophyta</taxon>
        <taxon>Tracheophyta</taxon>
        <taxon>Spermatophyta</taxon>
        <taxon>Magnoliopsida</taxon>
        <taxon>Liliopsida</taxon>
        <taxon>Poales</taxon>
        <taxon>Poaceae</taxon>
        <taxon>BOP clade</taxon>
        <taxon>Oryzoideae</taxon>
        <taxon>Oryzeae</taxon>
        <taxon>Oryzinae</taxon>
        <taxon>Oryza</taxon>
    </lineage>
</organism>
<dbReference type="Gramene" id="OBART10G00710.2">
    <property type="protein sequence ID" value="OBART10G00710.2"/>
    <property type="gene ID" value="OBART10G00710"/>
</dbReference>
<dbReference type="AlphaFoldDB" id="A0A0D3HAL4"/>
<sequence length="194" mass="21882">MILETAPPSASPICPTRRQGRRLAAHSVIVASILGQESRRRRCPPRRSVPHRHRSPLPARPPPIPPPEALLSSGRRRFLPRRAAPRHHRSLLPGRCRRLPHRAAPRSNWAPLCAGNPGGQPLHRHLPRRLVSTAGKKLQNPTFNLIKDLVCSELQIRCLISSWHPSCRRNCSNQTQVKLFEGSIAVPISFQLHW</sequence>
<dbReference type="EnsemblPlants" id="OBART10G00710.2">
    <property type="protein sequence ID" value="OBART10G00710.2"/>
    <property type="gene ID" value="OBART10G00710"/>
</dbReference>
<feature type="region of interest" description="Disordered" evidence="1">
    <location>
        <begin position="36"/>
        <end position="71"/>
    </location>
</feature>
<name>A0A0D3HAL4_9ORYZ</name>
<reference evidence="2" key="2">
    <citation type="submission" date="2015-03" db="UniProtKB">
        <authorList>
            <consortium name="EnsemblPlants"/>
        </authorList>
    </citation>
    <scope>IDENTIFICATION</scope>
</reference>
<feature type="compositionally biased region" description="Basic residues" evidence="1">
    <location>
        <begin position="39"/>
        <end position="55"/>
    </location>
</feature>
<reference evidence="2" key="1">
    <citation type="journal article" date="2009" name="Rice">
        <title>De Novo Next Generation Sequencing of Plant Genomes.</title>
        <authorList>
            <person name="Rounsley S."/>
            <person name="Marri P.R."/>
            <person name="Yu Y."/>
            <person name="He R."/>
            <person name="Sisneros N."/>
            <person name="Goicoechea J.L."/>
            <person name="Lee S.J."/>
            <person name="Angelova A."/>
            <person name="Kudrna D."/>
            <person name="Luo M."/>
            <person name="Affourtit J."/>
            <person name="Desany B."/>
            <person name="Knight J."/>
            <person name="Niazi F."/>
            <person name="Egholm M."/>
            <person name="Wing R.A."/>
        </authorList>
    </citation>
    <scope>NUCLEOTIDE SEQUENCE [LARGE SCALE GENOMIC DNA]</scope>
    <source>
        <strain evidence="2">cv. IRGC 105608</strain>
    </source>
</reference>
<feature type="compositionally biased region" description="Pro residues" evidence="1">
    <location>
        <begin position="58"/>
        <end position="68"/>
    </location>
</feature>